<protein>
    <submittedName>
        <fullName evidence="9">Endospore germination permease</fullName>
    </submittedName>
</protein>
<keyword evidence="3" id="KW-0813">Transport</keyword>
<dbReference type="NCBIfam" id="TIGR00912">
    <property type="entry name" value="2A0309"/>
    <property type="match status" value="1"/>
</dbReference>
<evidence type="ECO:0000256" key="5">
    <source>
        <dbReference type="ARBA" id="ARBA00022692"/>
    </source>
</evidence>
<dbReference type="GO" id="GO:0009847">
    <property type="term" value="P:spore germination"/>
    <property type="evidence" value="ECO:0007669"/>
    <property type="project" value="InterPro"/>
</dbReference>
<feature type="transmembrane region" description="Helical" evidence="8">
    <location>
        <begin position="141"/>
        <end position="164"/>
    </location>
</feature>
<feature type="transmembrane region" description="Helical" evidence="8">
    <location>
        <begin position="12"/>
        <end position="32"/>
    </location>
</feature>
<dbReference type="PANTHER" id="PTHR34975:SF2">
    <property type="entry name" value="SPORE GERMINATION PROTEIN A2"/>
    <property type="match status" value="1"/>
</dbReference>
<feature type="transmembrane region" description="Helical" evidence="8">
    <location>
        <begin position="329"/>
        <end position="351"/>
    </location>
</feature>
<feature type="transmembrane region" description="Helical" evidence="8">
    <location>
        <begin position="38"/>
        <end position="58"/>
    </location>
</feature>
<feature type="transmembrane region" description="Helical" evidence="8">
    <location>
        <begin position="264"/>
        <end position="288"/>
    </location>
</feature>
<feature type="transmembrane region" description="Helical" evidence="8">
    <location>
        <begin position="112"/>
        <end position="129"/>
    </location>
</feature>
<dbReference type="Pfam" id="PF03845">
    <property type="entry name" value="Spore_permease"/>
    <property type="match status" value="1"/>
</dbReference>
<dbReference type="GO" id="GO:0016020">
    <property type="term" value="C:membrane"/>
    <property type="evidence" value="ECO:0007669"/>
    <property type="project" value="UniProtKB-SubCell"/>
</dbReference>
<evidence type="ECO:0000256" key="4">
    <source>
        <dbReference type="ARBA" id="ARBA00022544"/>
    </source>
</evidence>
<keyword evidence="5 8" id="KW-0812">Transmembrane</keyword>
<comment type="similarity">
    <text evidence="2">Belongs to the amino acid-polyamine-organocation (APC) superfamily. Spore germination protein (SGP) (TC 2.A.3.9) family.</text>
</comment>
<evidence type="ECO:0000256" key="2">
    <source>
        <dbReference type="ARBA" id="ARBA00007998"/>
    </source>
</evidence>
<evidence type="ECO:0000256" key="6">
    <source>
        <dbReference type="ARBA" id="ARBA00022989"/>
    </source>
</evidence>
<keyword evidence="6 8" id="KW-1133">Transmembrane helix</keyword>
<feature type="transmembrane region" description="Helical" evidence="8">
    <location>
        <begin position="184"/>
        <end position="205"/>
    </location>
</feature>
<evidence type="ECO:0000313" key="9">
    <source>
        <dbReference type="EMBL" id="MBS4539264.1"/>
    </source>
</evidence>
<evidence type="ECO:0000256" key="1">
    <source>
        <dbReference type="ARBA" id="ARBA00004141"/>
    </source>
</evidence>
<dbReference type="PANTHER" id="PTHR34975">
    <property type="entry name" value="SPORE GERMINATION PROTEIN A2"/>
    <property type="match status" value="1"/>
</dbReference>
<keyword evidence="4" id="KW-0309">Germination</keyword>
<dbReference type="EMBL" id="WSFT01000044">
    <property type="protein sequence ID" value="MBS4539264.1"/>
    <property type="molecule type" value="Genomic_DNA"/>
</dbReference>
<evidence type="ECO:0000313" key="10">
    <source>
        <dbReference type="Proteomes" id="UP000724672"/>
    </source>
</evidence>
<dbReference type="AlphaFoldDB" id="A0A942UU35"/>
<feature type="transmembrane region" description="Helical" evidence="8">
    <location>
        <begin position="300"/>
        <end position="317"/>
    </location>
</feature>
<feature type="transmembrane region" description="Helical" evidence="8">
    <location>
        <begin position="70"/>
        <end position="92"/>
    </location>
</feature>
<keyword evidence="10" id="KW-1185">Reference proteome</keyword>
<proteinExistence type="inferred from homology"/>
<feature type="transmembrane region" description="Helical" evidence="8">
    <location>
        <begin position="217"/>
        <end position="238"/>
    </location>
</feature>
<gene>
    <name evidence="9" type="ORF">GOQ27_12380</name>
</gene>
<evidence type="ECO:0000256" key="3">
    <source>
        <dbReference type="ARBA" id="ARBA00022448"/>
    </source>
</evidence>
<dbReference type="RefSeq" id="WP_203367185.1">
    <property type="nucleotide sequence ID" value="NZ_WSFT01000044.1"/>
</dbReference>
<comment type="subcellular location">
    <subcellularLocation>
        <location evidence="1">Membrane</location>
        <topology evidence="1">Multi-pass membrane protein</topology>
    </subcellularLocation>
</comment>
<evidence type="ECO:0000256" key="7">
    <source>
        <dbReference type="ARBA" id="ARBA00023136"/>
    </source>
</evidence>
<accession>A0A942UU35</accession>
<sequence length="360" mass="40499">MITKEKISTFQLGTLIIGFIIGDFILLIPSKVVGQNAWMPVLISGIGGIILISLYVFISKIHPQRTLVDIIYFCFGKFFGTIFIVLYINYFLQLAAIIARTIADYMIVVNYTRTPLFFILLLILIIVSYDIRKGMEVVGRLAEISIPIVLTFIFLTTLLLIPKYKLDNIYPIMENGIKPILKESFYTLTFPFGETVVFLMIFPFLNDNKKLLKTSVLSMGIAVIILVIVTLRNILVLGHNLMVRSSYPTHTVASLVPELVIEPIVSINLLVSGGAQIVALVFATVIGITQLFKLDDYKPVVLPVGLFLVPFAMWYYDSTPQMAYTAREVLPYFAIFFQVVIPILLLLISLIKLKLKKSGN</sequence>
<dbReference type="InterPro" id="IPR004761">
    <property type="entry name" value="Spore_GerAB"/>
</dbReference>
<name>A0A942UU35_9FIRM</name>
<keyword evidence="7 8" id="KW-0472">Membrane</keyword>
<dbReference type="Proteomes" id="UP000724672">
    <property type="component" value="Unassembled WGS sequence"/>
</dbReference>
<reference evidence="9" key="1">
    <citation type="submission" date="2019-12" db="EMBL/GenBank/DDBJ databases">
        <title>Clostridiaceae gen. nov. sp. nov., isolated from sediment in Xinjiang, China.</title>
        <authorList>
            <person name="Zhang R."/>
        </authorList>
    </citation>
    <scope>NUCLEOTIDE SEQUENCE</scope>
    <source>
        <strain evidence="9">D2Q-11</strain>
    </source>
</reference>
<comment type="caution">
    <text evidence="9">The sequence shown here is derived from an EMBL/GenBank/DDBJ whole genome shotgun (WGS) entry which is preliminary data.</text>
</comment>
<organism evidence="9 10">
    <name type="scientific">Anaeromonas frigoriresistens</name>
    <dbReference type="NCBI Taxonomy" id="2683708"/>
    <lineage>
        <taxon>Bacteria</taxon>
        <taxon>Bacillati</taxon>
        <taxon>Bacillota</taxon>
        <taxon>Tissierellia</taxon>
        <taxon>Tissierellales</taxon>
        <taxon>Thermohalobacteraceae</taxon>
        <taxon>Anaeromonas</taxon>
    </lineage>
</organism>
<evidence type="ECO:0000256" key="8">
    <source>
        <dbReference type="SAM" id="Phobius"/>
    </source>
</evidence>